<evidence type="ECO:0000313" key="5">
    <source>
        <dbReference type="EMBL" id="GJM55475.1"/>
    </source>
</evidence>
<dbReference type="PROSITE" id="PS51084">
    <property type="entry name" value="HIT_2"/>
    <property type="match status" value="1"/>
</dbReference>
<dbReference type="Pfam" id="PF01230">
    <property type="entry name" value="HIT"/>
    <property type="match status" value="1"/>
</dbReference>
<dbReference type="GO" id="GO:0003824">
    <property type="term" value="F:catalytic activity"/>
    <property type="evidence" value="ECO:0007669"/>
    <property type="project" value="InterPro"/>
</dbReference>
<gene>
    <name evidence="5" type="ORF">ATOP_11300</name>
</gene>
<feature type="active site" description="Tele-AMP-histidine intermediate" evidence="1">
    <location>
        <position position="98"/>
    </location>
</feature>
<evidence type="ECO:0000256" key="3">
    <source>
        <dbReference type="PROSITE-ProRule" id="PRU00464"/>
    </source>
</evidence>
<evidence type="ECO:0000313" key="6">
    <source>
        <dbReference type="Proteomes" id="UP001055025"/>
    </source>
</evidence>
<dbReference type="PRINTS" id="PR00332">
    <property type="entry name" value="HISTRIAD"/>
</dbReference>
<dbReference type="CDD" id="cd01276">
    <property type="entry name" value="PKCI_related"/>
    <property type="match status" value="1"/>
</dbReference>
<dbReference type="InterPro" id="IPR036265">
    <property type="entry name" value="HIT-like_sf"/>
</dbReference>
<dbReference type="InterPro" id="IPR001310">
    <property type="entry name" value="Histidine_triad_HIT"/>
</dbReference>
<feature type="domain" description="HIT" evidence="4">
    <location>
        <begin position="5"/>
        <end position="112"/>
    </location>
</feature>
<dbReference type="RefSeq" id="WP_265590809.1">
    <property type="nucleotide sequence ID" value="NZ_BQKC01000001.1"/>
</dbReference>
<evidence type="ECO:0000256" key="2">
    <source>
        <dbReference type="PIRSR" id="PIRSR601310-3"/>
    </source>
</evidence>
<dbReference type="Proteomes" id="UP001055025">
    <property type="component" value="Unassembled WGS sequence"/>
</dbReference>
<comment type="caution">
    <text evidence="5">The sequence shown here is derived from an EMBL/GenBank/DDBJ whole genome shotgun (WGS) entry which is preliminary data.</text>
</comment>
<organism evidence="5 6">
    <name type="scientific">Granulimonas faecalis</name>
    <dbReference type="NCBI Taxonomy" id="2894155"/>
    <lineage>
        <taxon>Bacteria</taxon>
        <taxon>Bacillati</taxon>
        <taxon>Actinomycetota</taxon>
        <taxon>Coriobacteriia</taxon>
        <taxon>Coriobacteriales</taxon>
        <taxon>Kribbibacteriaceae</taxon>
        <taxon>Granulimonas</taxon>
    </lineage>
</organism>
<dbReference type="SUPFAM" id="SSF54197">
    <property type="entry name" value="HIT-like"/>
    <property type="match status" value="1"/>
</dbReference>
<evidence type="ECO:0000256" key="1">
    <source>
        <dbReference type="PIRSR" id="PIRSR601310-1"/>
    </source>
</evidence>
<accession>A0AAV5B1U1</accession>
<evidence type="ECO:0000259" key="4">
    <source>
        <dbReference type="PROSITE" id="PS51084"/>
    </source>
</evidence>
<dbReference type="AlphaFoldDB" id="A0AAV5B1U1"/>
<sequence length="118" mass="12189">MEDCVFCKIAAGEIPAEKVYEDDLVCAFKDLSPQAPVHVLVIPKAHYGSVTDGVPAETLKAMFDAVAEVARTTGVDATGFRCIANTGADAGQTVPHAHIHVLGGAPLGESLAVCEGGR</sequence>
<dbReference type="PANTHER" id="PTHR23089">
    <property type="entry name" value="HISTIDINE TRIAD HIT PROTEIN"/>
    <property type="match status" value="1"/>
</dbReference>
<reference evidence="5" key="1">
    <citation type="journal article" date="2022" name="Int. J. Syst. Evol. Microbiol.">
        <title>Granulimonas faecalis gen. nov., sp. nov., and Leptogranulimonas caecicola gen. nov., sp. nov., novel lactate-producing Atopobiaceae bacteria isolated from mouse intestines, and an emended description of the family Atopobiaceae.</title>
        <authorList>
            <person name="Morinaga K."/>
            <person name="Kusada H."/>
            <person name="Sakamoto S."/>
            <person name="Murakami T."/>
            <person name="Toyoda A."/>
            <person name="Mori H."/>
            <person name="Meng X.Y."/>
            <person name="Takashino M."/>
            <person name="Murotomi K."/>
            <person name="Tamaki H."/>
        </authorList>
    </citation>
    <scope>NUCLEOTIDE SEQUENCE</scope>
    <source>
        <strain evidence="5">OPF53</strain>
    </source>
</reference>
<feature type="short sequence motif" description="Histidine triad motif" evidence="2 3">
    <location>
        <begin position="96"/>
        <end position="100"/>
    </location>
</feature>
<dbReference type="InterPro" id="IPR011146">
    <property type="entry name" value="HIT-like"/>
</dbReference>
<proteinExistence type="predicted"/>
<keyword evidence="6" id="KW-1185">Reference proteome</keyword>
<dbReference type="Gene3D" id="3.30.428.10">
    <property type="entry name" value="HIT-like"/>
    <property type="match status" value="1"/>
</dbReference>
<protein>
    <submittedName>
        <fullName evidence="5">Histidine triad nucleotide-binding protein</fullName>
    </submittedName>
</protein>
<name>A0AAV5B1U1_9ACTN</name>
<dbReference type="EMBL" id="BQKC01000001">
    <property type="protein sequence ID" value="GJM55475.1"/>
    <property type="molecule type" value="Genomic_DNA"/>
</dbReference>